<sequence>MNIHKVNLQSEVDKVDKHWVLKEIAQVNDHLVRIIKLKGAFEMHRHNNGDKLFYVVNGTLFVEFADGHTQEVNTGEFVVIPKNVAQKPFAAEEVSLMLFEPK</sequence>
<dbReference type="EMBL" id="RJTM01000101">
    <property type="protein sequence ID" value="RNL83912.1"/>
    <property type="molecule type" value="Genomic_DNA"/>
</dbReference>
<dbReference type="InterPro" id="IPR014710">
    <property type="entry name" value="RmlC-like_jellyroll"/>
</dbReference>
<evidence type="ECO:0000313" key="3">
    <source>
        <dbReference type="Proteomes" id="UP000267469"/>
    </source>
</evidence>
<dbReference type="Pfam" id="PF07883">
    <property type="entry name" value="Cupin_2"/>
    <property type="match status" value="1"/>
</dbReference>
<dbReference type="AlphaFoldDB" id="A0A3N0E7R5"/>
<reference evidence="2 3" key="1">
    <citation type="submission" date="2018-10" db="EMBL/GenBank/DDBJ databases">
        <title>Sinomicrobium pectinilyticum sp. nov., a pectinase-producing bacterium isolated from alkaline and saline soil, and emended description of the genus Sinomicrobium.</title>
        <authorList>
            <person name="Cheng B."/>
            <person name="Li C."/>
            <person name="Lai Q."/>
            <person name="Du M."/>
            <person name="Shao Z."/>
            <person name="Xu P."/>
            <person name="Yang C."/>
        </authorList>
    </citation>
    <scope>NUCLEOTIDE SEQUENCE [LARGE SCALE GENOMIC DNA]</scope>
    <source>
        <strain evidence="2 3">5DNS001</strain>
    </source>
</reference>
<dbReference type="Gene3D" id="2.60.120.10">
    <property type="entry name" value="Jelly Rolls"/>
    <property type="match status" value="1"/>
</dbReference>
<dbReference type="PANTHER" id="PTHR36114:SF1">
    <property type="entry name" value="16.7 KDA PROTEIN IN WHIE LOCUS"/>
    <property type="match status" value="1"/>
</dbReference>
<dbReference type="CDD" id="cd02226">
    <property type="entry name" value="cupin_YdbB-like"/>
    <property type="match status" value="1"/>
</dbReference>
<dbReference type="RefSeq" id="WP_123216741.1">
    <property type="nucleotide sequence ID" value="NZ_RJTM01000101.1"/>
</dbReference>
<dbReference type="OrthoDB" id="9794183at2"/>
<evidence type="ECO:0000313" key="2">
    <source>
        <dbReference type="EMBL" id="RNL83912.1"/>
    </source>
</evidence>
<dbReference type="InterPro" id="IPR011051">
    <property type="entry name" value="RmlC_Cupin_sf"/>
</dbReference>
<accession>A0A3N0E7R5</accession>
<dbReference type="InterPro" id="IPR013096">
    <property type="entry name" value="Cupin_2"/>
</dbReference>
<dbReference type="Proteomes" id="UP000267469">
    <property type="component" value="Unassembled WGS sequence"/>
</dbReference>
<organism evidence="2 3">
    <name type="scientific">Sinomicrobium pectinilyticum</name>
    <dbReference type="NCBI Taxonomy" id="1084421"/>
    <lineage>
        <taxon>Bacteria</taxon>
        <taxon>Pseudomonadati</taxon>
        <taxon>Bacteroidota</taxon>
        <taxon>Flavobacteriia</taxon>
        <taxon>Flavobacteriales</taxon>
        <taxon>Flavobacteriaceae</taxon>
        <taxon>Sinomicrobium</taxon>
    </lineage>
</organism>
<proteinExistence type="predicted"/>
<gene>
    <name evidence="2" type="ORF">ED312_14485</name>
</gene>
<dbReference type="PANTHER" id="PTHR36114">
    <property type="entry name" value="16.7 KDA PROTEIN IN WHIE LOCUS"/>
    <property type="match status" value="1"/>
</dbReference>
<protein>
    <submittedName>
        <fullName evidence="2">Cupin domain-containing protein</fullName>
    </submittedName>
</protein>
<dbReference type="SUPFAM" id="SSF51182">
    <property type="entry name" value="RmlC-like cupins"/>
    <property type="match status" value="1"/>
</dbReference>
<name>A0A3N0E7R5_SINP1</name>
<evidence type="ECO:0000259" key="1">
    <source>
        <dbReference type="Pfam" id="PF07883"/>
    </source>
</evidence>
<comment type="caution">
    <text evidence="2">The sequence shown here is derived from an EMBL/GenBank/DDBJ whole genome shotgun (WGS) entry which is preliminary data.</text>
</comment>
<keyword evidence="3" id="KW-1185">Reference proteome</keyword>
<dbReference type="InterPro" id="IPR052044">
    <property type="entry name" value="PKS_Associated_Protein"/>
</dbReference>
<feature type="domain" description="Cupin type-2" evidence="1">
    <location>
        <begin position="38"/>
        <end position="93"/>
    </location>
</feature>